<dbReference type="EC" id="4.2.1.19" evidence="6 7"/>
<comment type="catalytic activity">
    <reaction evidence="6 7">
        <text>D-erythro-1-(imidazol-4-yl)glycerol 3-phosphate = 3-(imidazol-4-yl)-2-oxopropyl phosphate + H2O</text>
        <dbReference type="Rhea" id="RHEA:11040"/>
        <dbReference type="ChEBI" id="CHEBI:15377"/>
        <dbReference type="ChEBI" id="CHEBI:57766"/>
        <dbReference type="ChEBI" id="CHEBI:58278"/>
        <dbReference type="EC" id="4.2.1.19"/>
    </reaction>
</comment>
<keyword evidence="5 6" id="KW-0456">Lyase</keyword>
<keyword evidence="10" id="KW-1185">Reference proteome</keyword>
<gene>
    <name evidence="6" type="primary">hisB</name>
    <name evidence="8" type="ORF">C1876_13300</name>
    <name evidence="9" type="ORF">DMP09_06375</name>
</gene>
<evidence type="ECO:0000256" key="1">
    <source>
        <dbReference type="ARBA" id="ARBA00005047"/>
    </source>
</evidence>
<dbReference type="Gene3D" id="3.30.230.40">
    <property type="entry name" value="Imidazole glycerol phosphate dehydratase, domain 1"/>
    <property type="match status" value="2"/>
</dbReference>
<evidence type="ECO:0000256" key="5">
    <source>
        <dbReference type="ARBA" id="ARBA00023239"/>
    </source>
</evidence>
<dbReference type="InterPro" id="IPR020565">
    <property type="entry name" value="ImidazoleglycerP_deHydtase_CS"/>
</dbReference>
<dbReference type="GO" id="GO:0004424">
    <property type="term" value="F:imidazoleglycerol-phosphate dehydratase activity"/>
    <property type="evidence" value="ECO:0007669"/>
    <property type="project" value="UniProtKB-UniRule"/>
</dbReference>
<dbReference type="EMBL" id="QICC01000019">
    <property type="protein sequence ID" value="RNM42090.1"/>
    <property type="molecule type" value="Genomic_DNA"/>
</dbReference>
<dbReference type="Proteomes" id="UP000270112">
    <property type="component" value="Unassembled WGS sequence"/>
</dbReference>
<sequence>MEKLHRTAEVARTTNETDIRIVVNLDGTGATDVETGVPFFDHMLCAFGRHSLIDLTVRARGDIEVDAHHTVEDTGIVLGQAVAQALGNKRGIARFGSLALPMDEALVMAAVDISGRGQLHWAVDVPCVMLGSFDASLAKEFFIAFAANAGLTLHVRSLAGENAHHIVEASFKAAARALRQAVESDPRIGNALPTTKGAL</sequence>
<dbReference type="EMBL" id="PPTT01000026">
    <property type="protein sequence ID" value="RDB67410.1"/>
    <property type="molecule type" value="Genomic_DNA"/>
</dbReference>
<evidence type="ECO:0000256" key="4">
    <source>
        <dbReference type="ARBA" id="ARBA00023102"/>
    </source>
</evidence>
<comment type="pathway">
    <text evidence="1 6 7">Amino-acid biosynthesis; L-histidine biosynthesis; L-histidine from 5-phospho-alpha-D-ribose 1-diphosphate: step 6/9.</text>
</comment>
<dbReference type="AlphaFoldDB" id="A0A3N0J073"/>
<comment type="caution">
    <text evidence="9">The sequence shown here is derived from an EMBL/GenBank/DDBJ whole genome shotgun (WGS) entry which is preliminary data.</text>
</comment>
<keyword evidence="3 6" id="KW-0028">Amino-acid biosynthesis</keyword>
<accession>A0A3N0J073</accession>
<dbReference type="GO" id="GO:0005737">
    <property type="term" value="C:cytoplasm"/>
    <property type="evidence" value="ECO:0007669"/>
    <property type="project" value="UniProtKB-SubCell"/>
</dbReference>
<dbReference type="PROSITE" id="PS00955">
    <property type="entry name" value="IGP_DEHYDRATASE_2"/>
    <property type="match status" value="1"/>
</dbReference>
<proteinExistence type="inferred from homology"/>
<evidence type="ECO:0000313" key="10">
    <source>
        <dbReference type="Proteomes" id="UP000253817"/>
    </source>
</evidence>
<dbReference type="Proteomes" id="UP000253817">
    <property type="component" value="Unassembled WGS sequence"/>
</dbReference>
<dbReference type="FunFam" id="3.30.230.40:FF:000003">
    <property type="entry name" value="Imidazoleglycerol-phosphate dehydratase HisB"/>
    <property type="match status" value="1"/>
</dbReference>
<dbReference type="SUPFAM" id="SSF54211">
    <property type="entry name" value="Ribosomal protein S5 domain 2-like"/>
    <property type="match status" value="2"/>
</dbReference>
<reference evidence="8 10" key="1">
    <citation type="journal article" date="2018" name="Elife">
        <title>Discovery and characterization of a prevalent human gut bacterial enzyme sufficient for the inactivation of a family of plant toxins.</title>
        <authorList>
            <person name="Koppel N."/>
            <person name="Bisanz J.E."/>
            <person name="Pandelia M.E."/>
            <person name="Turnbaugh P.J."/>
            <person name="Balskus E.P."/>
        </authorList>
    </citation>
    <scope>NUCLEOTIDE SEQUENCE [LARGE SCALE GENOMIC DNA]</scope>
    <source>
        <strain evidence="8 10">DSM 16107</strain>
    </source>
</reference>
<dbReference type="InterPro" id="IPR020568">
    <property type="entry name" value="Ribosomal_Su5_D2-typ_SF"/>
</dbReference>
<dbReference type="Pfam" id="PF00475">
    <property type="entry name" value="IGPD"/>
    <property type="match status" value="1"/>
</dbReference>
<name>A0A3N0J073_9ACTN</name>
<dbReference type="RefSeq" id="WP_114547210.1">
    <property type="nucleotide sequence ID" value="NZ_PPTT01000026.1"/>
</dbReference>
<dbReference type="InterPro" id="IPR038494">
    <property type="entry name" value="IGPD_sf"/>
</dbReference>
<evidence type="ECO:0000256" key="7">
    <source>
        <dbReference type="RuleBase" id="RU000599"/>
    </source>
</evidence>
<keyword evidence="4 6" id="KW-0368">Histidine biosynthesis</keyword>
<dbReference type="GO" id="GO:0000105">
    <property type="term" value="P:L-histidine biosynthetic process"/>
    <property type="evidence" value="ECO:0007669"/>
    <property type="project" value="UniProtKB-UniRule"/>
</dbReference>
<evidence type="ECO:0000256" key="3">
    <source>
        <dbReference type="ARBA" id="ARBA00022605"/>
    </source>
</evidence>
<dbReference type="CDD" id="cd07914">
    <property type="entry name" value="IGPD"/>
    <property type="match status" value="1"/>
</dbReference>
<dbReference type="HAMAP" id="MF_00076">
    <property type="entry name" value="HisB"/>
    <property type="match status" value="1"/>
</dbReference>
<dbReference type="FunFam" id="3.30.230.40:FF:000001">
    <property type="entry name" value="Imidazoleglycerol-phosphate dehydratase HisB"/>
    <property type="match status" value="1"/>
</dbReference>
<dbReference type="NCBIfam" id="NF002109">
    <property type="entry name" value="PRK00951.1-5"/>
    <property type="match status" value="1"/>
</dbReference>
<protein>
    <recommendedName>
        <fullName evidence="2 6">Imidazoleglycerol-phosphate dehydratase</fullName>
        <shortName evidence="6">IGPD</shortName>
        <ecNumber evidence="6 7">4.2.1.19</ecNumber>
    </recommendedName>
</protein>
<dbReference type="PANTHER" id="PTHR23133">
    <property type="entry name" value="IMIDAZOLEGLYCEROL-PHOSPHATE DEHYDRATASE HIS7"/>
    <property type="match status" value="1"/>
</dbReference>
<reference evidence="9" key="3">
    <citation type="journal article" date="2019" name="Microbiol. Resour. Announc.">
        <title>Draft Genome Sequences of Type Strains of Gordonibacter faecihominis, Paraeggerthella hongkongensis, Parvibacter caecicola,Slackia equolifaciens, Slackia faecicanis, and Slackia isoflavoniconvertens.</title>
        <authorList>
            <person name="Danylec N."/>
            <person name="Stoll D.A."/>
            <person name="Dotsch A."/>
            <person name="Huch M."/>
        </authorList>
    </citation>
    <scope>NUCLEOTIDE SEQUENCE</scope>
    <source>
        <strain evidence="9">DSM 16107</strain>
    </source>
</reference>
<evidence type="ECO:0000313" key="11">
    <source>
        <dbReference type="Proteomes" id="UP000270112"/>
    </source>
</evidence>
<reference evidence="11" key="2">
    <citation type="submission" date="2018-05" db="EMBL/GenBank/DDBJ databases">
        <title>Genome Sequencing of selected type strains of the family Eggerthellaceae.</title>
        <authorList>
            <person name="Danylec N."/>
            <person name="Stoll D.A."/>
            <person name="Doetsch A."/>
            <person name="Huch M."/>
        </authorList>
    </citation>
    <scope>NUCLEOTIDE SEQUENCE [LARGE SCALE GENOMIC DNA]</scope>
    <source>
        <strain evidence="11">DSM 16107</strain>
    </source>
</reference>
<evidence type="ECO:0000256" key="6">
    <source>
        <dbReference type="HAMAP-Rule" id="MF_00076"/>
    </source>
</evidence>
<dbReference type="NCBIfam" id="NF002111">
    <property type="entry name" value="PRK00951.2-1"/>
    <property type="match status" value="1"/>
</dbReference>
<comment type="subcellular location">
    <subcellularLocation>
        <location evidence="6 7">Cytoplasm</location>
    </subcellularLocation>
</comment>
<dbReference type="PANTHER" id="PTHR23133:SF2">
    <property type="entry name" value="IMIDAZOLEGLYCEROL-PHOSPHATE DEHYDRATASE"/>
    <property type="match status" value="1"/>
</dbReference>
<dbReference type="PROSITE" id="PS00954">
    <property type="entry name" value="IGP_DEHYDRATASE_1"/>
    <property type="match status" value="1"/>
</dbReference>
<dbReference type="InterPro" id="IPR000807">
    <property type="entry name" value="ImidazoleglycerolP_deHydtase"/>
</dbReference>
<organism evidence="9 11">
    <name type="scientific">Eggerthella sinensis</name>
    <dbReference type="NCBI Taxonomy" id="242230"/>
    <lineage>
        <taxon>Bacteria</taxon>
        <taxon>Bacillati</taxon>
        <taxon>Actinomycetota</taxon>
        <taxon>Coriobacteriia</taxon>
        <taxon>Eggerthellales</taxon>
        <taxon>Eggerthellaceae</taxon>
        <taxon>Eggerthella</taxon>
    </lineage>
</organism>
<dbReference type="NCBIfam" id="NF002114">
    <property type="entry name" value="PRK00951.2-4"/>
    <property type="match status" value="1"/>
</dbReference>
<comment type="similarity">
    <text evidence="6 7">Belongs to the imidazoleglycerol-phosphate dehydratase family.</text>
</comment>
<keyword evidence="6" id="KW-0963">Cytoplasm</keyword>
<evidence type="ECO:0000313" key="9">
    <source>
        <dbReference type="EMBL" id="RNM42090.1"/>
    </source>
</evidence>
<evidence type="ECO:0000256" key="2">
    <source>
        <dbReference type="ARBA" id="ARBA00016664"/>
    </source>
</evidence>
<evidence type="ECO:0000313" key="8">
    <source>
        <dbReference type="EMBL" id="RDB67410.1"/>
    </source>
</evidence>
<dbReference type="OrthoDB" id="9790411at2"/>
<dbReference type="UniPathway" id="UPA00031">
    <property type="reaction ID" value="UER00011"/>
</dbReference>